<dbReference type="EMBL" id="JBHMCF010000008">
    <property type="protein sequence ID" value="MFB9469768.1"/>
    <property type="molecule type" value="Genomic_DNA"/>
</dbReference>
<evidence type="ECO:0000313" key="2">
    <source>
        <dbReference type="EMBL" id="MFB9469768.1"/>
    </source>
</evidence>
<name>A0ABV5NHJ8_9ACTN</name>
<dbReference type="RefSeq" id="WP_345408032.1">
    <property type="nucleotide sequence ID" value="NZ_BAAAXS010000001.1"/>
</dbReference>
<keyword evidence="1" id="KW-1133">Transmembrane helix</keyword>
<evidence type="ECO:0008006" key="4">
    <source>
        <dbReference type="Google" id="ProtNLM"/>
    </source>
</evidence>
<sequence length="110" mass="12126">MRDFYATVAQVLPVVLLAFVWDSKYFDGLSERQRNVRFWTLKRVRIYALSVATVIIADLAVCLLVLAGTVPDSAGLRGVVIAGVALGLVSLLYRIFATIITNTRPVDREG</sequence>
<keyword evidence="1" id="KW-0812">Transmembrane</keyword>
<feature type="transmembrane region" description="Helical" evidence="1">
    <location>
        <begin position="46"/>
        <end position="68"/>
    </location>
</feature>
<keyword evidence="1" id="KW-0472">Membrane</keyword>
<keyword evidence="3" id="KW-1185">Reference proteome</keyword>
<feature type="transmembrane region" description="Helical" evidence="1">
    <location>
        <begin position="74"/>
        <end position="96"/>
    </location>
</feature>
<comment type="caution">
    <text evidence="2">The sequence shown here is derived from an EMBL/GenBank/DDBJ whole genome shotgun (WGS) entry which is preliminary data.</text>
</comment>
<dbReference type="Proteomes" id="UP001589568">
    <property type="component" value="Unassembled WGS sequence"/>
</dbReference>
<proteinExistence type="predicted"/>
<feature type="transmembrane region" description="Helical" evidence="1">
    <location>
        <begin position="6"/>
        <end position="26"/>
    </location>
</feature>
<accession>A0ABV5NHJ8</accession>
<evidence type="ECO:0000313" key="3">
    <source>
        <dbReference type="Proteomes" id="UP001589568"/>
    </source>
</evidence>
<protein>
    <recommendedName>
        <fullName evidence="4">DUF2516 family protein</fullName>
    </recommendedName>
</protein>
<organism evidence="2 3">
    <name type="scientific">Nonomuraea salmonea</name>
    <dbReference type="NCBI Taxonomy" id="46181"/>
    <lineage>
        <taxon>Bacteria</taxon>
        <taxon>Bacillati</taxon>
        <taxon>Actinomycetota</taxon>
        <taxon>Actinomycetes</taxon>
        <taxon>Streptosporangiales</taxon>
        <taxon>Streptosporangiaceae</taxon>
        <taxon>Nonomuraea</taxon>
    </lineage>
</organism>
<gene>
    <name evidence="2" type="ORF">ACFFR3_09650</name>
</gene>
<evidence type="ECO:0000256" key="1">
    <source>
        <dbReference type="SAM" id="Phobius"/>
    </source>
</evidence>
<reference evidence="2 3" key="1">
    <citation type="submission" date="2024-09" db="EMBL/GenBank/DDBJ databases">
        <authorList>
            <person name="Sun Q."/>
            <person name="Mori K."/>
        </authorList>
    </citation>
    <scope>NUCLEOTIDE SEQUENCE [LARGE SCALE GENOMIC DNA]</scope>
    <source>
        <strain evidence="2 3">JCM 3324</strain>
    </source>
</reference>